<gene>
    <name evidence="8" type="primary">ykoD_1</name>
    <name evidence="8" type="ORF">BG845_01008</name>
</gene>
<name>A0A1Y2N6N9_PSEAH</name>
<dbReference type="EMBL" id="MIGB01000004">
    <property type="protein sequence ID" value="OSY42767.1"/>
    <property type="molecule type" value="Genomic_DNA"/>
</dbReference>
<evidence type="ECO:0000313" key="9">
    <source>
        <dbReference type="Proteomes" id="UP000194360"/>
    </source>
</evidence>
<dbReference type="PROSITE" id="PS50893">
    <property type="entry name" value="ABC_TRANSPORTER_2"/>
    <property type="match status" value="2"/>
</dbReference>
<evidence type="ECO:0000256" key="5">
    <source>
        <dbReference type="SAM" id="MobiDB-lite"/>
    </source>
</evidence>
<dbReference type="PANTHER" id="PTHR43553">
    <property type="entry name" value="HEAVY METAL TRANSPORTER"/>
    <property type="match status" value="1"/>
</dbReference>
<dbReference type="InterPro" id="IPR050095">
    <property type="entry name" value="ECF_ABC_transporter_ATP-bd"/>
</dbReference>
<dbReference type="InterPro" id="IPR003593">
    <property type="entry name" value="AAA+_ATPase"/>
</dbReference>
<dbReference type="SUPFAM" id="SSF52540">
    <property type="entry name" value="P-loop containing nucleoside triphosphate hydrolases"/>
    <property type="match status" value="2"/>
</dbReference>
<keyword evidence="9" id="KW-1185">Reference proteome</keyword>
<sequence>MAAALCTGIAVTVAVVPFAAALTVLAAVPLALLVHRHRFRVVGAAMVACAVVAFLVTGSAGLSVIVVAAYIGALIGWVRRLGGGTPAALVSALAASLVFGACAVAAMAALARLRELLFASIAAYADGMALAVGSVPGGAVAGQWIRDVVASGLANWPVWALSTAAVAVTGSTMIGWWALAQVLDRIAGLPDGHKLDGDPDDRPSGPVPVVLRDARFRYPGADRDALHPVNTTIAAGEHLAVTGTNGSGKTTLLLLLCGRAPTSGAVTRPGAVGLGRRGGTAVVMQHPESQVLGTRVADDVVWGLPDDRIVDVEGLLGKVGLAGMGDRGTGSLSGGELQRLAIAAALAREPGLLIADEITSMVDPQGRVALTGMLTGLARDHEMALANITHYDDEARSADRTLALAGIHHEARDEAGTSMVSTAPAPSASSAAAAPWSSLPGSVGTPLLQLDGVGHEYSSGTPWASTALRGIDLEVGRGDGLLIHGGNGSGKSTLAWIMTGLLAPTSGRCLFAGRPVAEQVGSVALSFQTARLQLTRGRVDLDIAAAAGFDHRDHARVSRALESVGLDPALGSCPADRLSGGQMRRVVLAGLLAGEPQAIVLDEPLAGVDAAGRAGLLTLLTDLRRETGLTVVVISHDFAGLEELCPRTVHLSDGGWEPVTAPSIGSGS</sequence>
<evidence type="ECO:0000256" key="2">
    <source>
        <dbReference type="ARBA" id="ARBA00022448"/>
    </source>
</evidence>
<dbReference type="Proteomes" id="UP000194360">
    <property type="component" value="Unassembled WGS sequence"/>
</dbReference>
<comment type="similarity">
    <text evidence="1">Belongs to the ABC transporter superfamily.</text>
</comment>
<evidence type="ECO:0000259" key="7">
    <source>
        <dbReference type="PROSITE" id="PS50893"/>
    </source>
</evidence>
<reference evidence="8 9" key="1">
    <citation type="submission" date="2016-09" db="EMBL/GenBank/DDBJ databases">
        <title>Pseudonocardia autotrophica DSM535, a candidate organism with high potential of specific P450 cytochromes.</title>
        <authorList>
            <person name="Grumaz C."/>
            <person name="Vainshtein Y."/>
            <person name="Kirstahler P."/>
            <person name="Sohn K."/>
        </authorList>
    </citation>
    <scope>NUCLEOTIDE SEQUENCE [LARGE SCALE GENOMIC DNA]</scope>
    <source>
        <strain evidence="8 9">DSM 535</strain>
    </source>
</reference>
<proteinExistence type="inferred from homology"/>
<keyword evidence="4 8" id="KW-0067">ATP-binding</keyword>
<dbReference type="GO" id="GO:0043190">
    <property type="term" value="C:ATP-binding cassette (ABC) transporter complex"/>
    <property type="evidence" value="ECO:0007669"/>
    <property type="project" value="TreeGrafter"/>
</dbReference>
<dbReference type="InterPro" id="IPR015856">
    <property type="entry name" value="ABC_transpr_CbiO/EcfA_su"/>
</dbReference>
<dbReference type="InterPro" id="IPR027417">
    <property type="entry name" value="P-loop_NTPase"/>
</dbReference>
<feature type="domain" description="ABC transporter" evidence="7">
    <location>
        <begin position="209"/>
        <end position="431"/>
    </location>
</feature>
<keyword evidence="6" id="KW-0812">Transmembrane</keyword>
<dbReference type="GO" id="GO:0016887">
    <property type="term" value="F:ATP hydrolysis activity"/>
    <property type="evidence" value="ECO:0007669"/>
    <property type="project" value="InterPro"/>
</dbReference>
<feature type="transmembrane region" description="Helical" evidence="6">
    <location>
        <begin position="87"/>
        <end position="110"/>
    </location>
</feature>
<dbReference type="AlphaFoldDB" id="A0A1Y2N6N9"/>
<dbReference type="Gene3D" id="3.40.50.300">
    <property type="entry name" value="P-loop containing nucleotide triphosphate hydrolases"/>
    <property type="match status" value="2"/>
</dbReference>
<evidence type="ECO:0000256" key="4">
    <source>
        <dbReference type="ARBA" id="ARBA00022840"/>
    </source>
</evidence>
<dbReference type="EC" id="3.6.3.-" evidence="8"/>
<keyword evidence="2" id="KW-0813">Transport</keyword>
<keyword evidence="6" id="KW-0472">Membrane</keyword>
<feature type="domain" description="ABC transporter" evidence="7">
    <location>
        <begin position="448"/>
        <end position="667"/>
    </location>
</feature>
<accession>A0A1Y2N6N9</accession>
<evidence type="ECO:0000256" key="1">
    <source>
        <dbReference type="ARBA" id="ARBA00005417"/>
    </source>
</evidence>
<feature type="transmembrane region" description="Helical" evidence="6">
    <location>
        <begin position="42"/>
        <end position="75"/>
    </location>
</feature>
<feature type="compositionally biased region" description="Low complexity" evidence="5">
    <location>
        <begin position="421"/>
        <end position="435"/>
    </location>
</feature>
<keyword evidence="8" id="KW-0378">Hydrolase</keyword>
<dbReference type="InterPro" id="IPR003439">
    <property type="entry name" value="ABC_transporter-like_ATP-bd"/>
</dbReference>
<dbReference type="GO" id="GO:0005524">
    <property type="term" value="F:ATP binding"/>
    <property type="evidence" value="ECO:0007669"/>
    <property type="project" value="UniProtKB-KW"/>
</dbReference>
<feature type="region of interest" description="Disordered" evidence="5">
    <location>
        <begin position="413"/>
        <end position="435"/>
    </location>
</feature>
<dbReference type="STRING" id="2074.BG845_01008"/>
<comment type="caution">
    <text evidence="8">The sequence shown here is derived from an EMBL/GenBank/DDBJ whole genome shotgun (WGS) entry which is preliminary data.</text>
</comment>
<protein>
    <submittedName>
        <fullName evidence="8">Putative HMP/thiamine import ATP-binding protein YkoD</fullName>
        <ecNumber evidence="8">3.6.3.-</ecNumber>
    </submittedName>
</protein>
<dbReference type="CDD" id="cd03225">
    <property type="entry name" value="ABC_cobalt_CbiO_domain1"/>
    <property type="match status" value="2"/>
</dbReference>
<dbReference type="GO" id="GO:0042626">
    <property type="term" value="F:ATPase-coupled transmembrane transporter activity"/>
    <property type="evidence" value="ECO:0007669"/>
    <property type="project" value="TreeGrafter"/>
</dbReference>
<evidence type="ECO:0000256" key="6">
    <source>
        <dbReference type="SAM" id="Phobius"/>
    </source>
</evidence>
<evidence type="ECO:0000256" key="3">
    <source>
        <dbReference type="ARBA" id="ARBA00022741"/>
    </source>
</evidence>
<feature type="transmembrane region" description="Helical" evidence="6">
    <location>
        <begin position="153"/>
        <end position="179"/>
    </location>
</feature>
<dbReference type="Pfam" id="PF00005">
    <property type="entry name" value="ABC_tran"/>
    <property type="match status" value="2"/>
</dbReference>
<dbReference type="SMART" id="SM00382">
    <property type="entry name" value="AAA"/>
    <property type="match status" value="2"/>
</dbReference>
<dbReference type="PANTHER" id="PTHR43553:SF24">
    <property type="entry name" value="ENERGY-COUPLING FACTOR TRANSPORTER ATP-BINDING PROTEIN ECFA1"/>
    <property type="match status" value="1"/>
</dbReference>
<keyword evidence="6" id="KW-1133">Transmembrane helix</keyword>
<organism evidence="8 9">
    <name type="scientific">Pseudonocardia autotrophica</name>
    <name type="common">Amycolata autotrophica</name>
    <name type="synonym">Nocardia autotrophica</name>
    <dbReference type="NCBI Taxonomy" id="2074"/>
    <lineage>
        <taxon>Bacteria</taxon>
        <taxon>Bacillati</taxon>
        <taxon>Actinomycetota</taxon>
        <taxon>Actinomycetes</taxon>
        <taxon>Pseudonocardiales</taxon>
        <taxon>Pseudonocardiaceae</taxon>
        <taxon>Pseudonocardia</taxon>
    </lineage>
</organism>
<feature type="transmembrane region" description="Helical" evidence="6">
    <location>
        <begin position="116"/>
        <end position="141"/>
    </location>
</feature>
<evidence type="ECO:0000313" key="8">
    <source>
        <dbReference type="EMBL" id="OSY42767.1"/>
    </source>
</evidence>
<dbReference type="PROSITE" id="PS00211">
    <property type="entry name" value="ABC_TRANSPORTER_1"/>
    <property type="match status" value="2"/>
</dbReference>
<keyword evidence="3" id="KW-0547">Nucleotide-binding</keyword>
<dbReference type="InterPro" id="IPR017871">
    <property type="entry name" value="ABC_transporter-like_CS"/>
</dbReference>